<dbReference type="EC" id="3.6.1.7" evidence="2 4"/>
<dbReference type="PRINTS" id="PR00112">
    <property type="entry name" value="ACYLPHPHTASE"/>
</dbReference>
<dbReference type="RefSeq" id="WP_171609032.1">
    <property type="nucleotide sequence ID" value="NZ_WHPF01000012.1"/>
</dbReference>
<feature type="domain" description="Acylphosphatase-like" evidence="6">
    <location>
        <begin position="4"/>
        <end position="90"/>
    </location>
</feature>
<evidence type="ECO:0000256" key="4">
    <source>
        <dbReference type="PROSITE-ProRule" id="PRU00520"/>
    </source>
</evidence>
<dbReference type="GO" id="GO:0003998">
    <property type="term" value="F:acylphosphatase activity"/>
    <property type="evidence" value="ECO:0007669"/>
    <property type="project" value="UniProtKB-EC"/>
</dbReference>
<evidence type="ECO:0000256" key="1">
    <source>
        <dbReference type="ARBA" id="ARBA00005614"/>
    </source>
</evidence>
<comment type="caution">
    <text evidence="7">The sequence shown here is derived from an EMBL/GenBank/DDBJ whole genome shotgun (WGS) entry which is preliminary data.</text>
</comment>
<dbReference type="PANTHER" id="PTHR47268">
    <property type="entry name" value="ACYLPHOSPHATASE"/>
    <property type="match status" value="1"/>
</dbReference>
<dbReference type="InterPro" id="IPR017968">
    <property type="entry name" value="Acylphosphatase_CS"/>
</dbReference>
<dbReference type="Gene3D" id="3.30.70.100">
    <property type="match status" value="1"/>
</dbReference>
<comment type="catalytic activity">
    <reaction evidence="3 4">
        <text>an acyl phosphate + H2O = a carboxylate + phosphate + H(+)</text>
        <dbReference type="Rhea" id="RHEA:14965"/>
        <dbReference type="ChEBI" id="CHEBI:15377"/>
        <dbReference type="ChEBI" id="CHEBI:15378"/>
        <dbReference type="ChEBI" id="CHEBI:29067"/>
        <dbReference type="ChEBI" id="CHEBI:43474"/>
        <dbReference type="ChEBI" id="CHEBI:59918"/>
        <dbReference type="EC" id="3.6.1.7"/>
    </reaction>
</comment>
<evidence type="ECO:0000256" key="5">
    <source>
        <dbReference type="RuleBase" id="RU004168"/>
    </source>
</evidence>
<evidence type="ECO:0000259" key="6">
    <source>
        <dbReference type="PROSITE" id="PS51160"/>
    </source>
</evidence>
<protein>
    <recommendedName>
        <fullName evidence="2 4">acylphosphatase</fullName>
        <ecNumber evidence="2 4">3.6.1.7</ecNumber>
    </recommendedName>
</protein>
<evidence type="ECO:0000313" key="8">
    <source>
        <dbReference type="Proteomes" id="UP000598971"/>
    </source>
</evidence>
<evidence type="ECO:0000256" key="2">
    <source>
        <dbReference type="ARBA" id="ARBA00012150"/>
    </source>
</evidence>
<evidence type="ECO:0000256" key="3">
    <source>
        <dbReference type="ARBA" id="ARBA00047645"/>
    </source>
</evidence>
<reference evidence="7" key="1">
    <citation type="submission" date="2019-10" db="EMBL/GenBank/DDBJ databases">
        <title>Draft genome sequence of Panacibacter sp. KCS-6.</title>
        <authorList>
            <person name="Yim K.J."/>
        </authorList>
    </citation>
    <scope>NUCLEOTIDE SEQUENCE</scope>
    <source>
        <strain evidence="7">KCS-6</strain>
    </source>
</reference>
<dbReference type="Pfam" id="PF00708">
    <property type="entry name" value="Acylphosphatase"/>
    <property type="match status" value="1"/>
</dbReference>
<feature type="active site" evidence="4">
    <location>
        <position position="19"/>
    </location>
</feature>
<sequence length="90" mass="9917">MIKTVNITVYGKVQGVFYRASAKQMADNLGIQGWVKNTSQGNVAILATGDEFALQQFISWCKQGPSRALVTDVEINYCDTVLITGFTIIR</sequence>
<dbReference type="PROSITE" id="PS00151">
    <property type="entry name" value="ACYLPHOSPHATASE_2"/>
    <property type="match status" value="1"/>
</dbReference>
<dbReference type="PANTHER" id="PTHR47268:SF4">
    <property type="entry name" value="ACYLPHOSPHATASE"/>
    <property type="match status" value="1"/>
</dbReference>
<proteinExistence type="inferred from homology"/>
<keyword evidence="8" id="KW-1185">Reference proteome</keyword>
<gene>
    <name evidence="7" type="ORF">GD597_16565</name>
</gene>
<dbReference type="InterPro" id="IPR020456">
    <property type="entry name" value="Acylphosphatase"/>
</dbReference>
<dbReference type="SUPFAM" id="SSF54975">
    <property type="entry name" value="Acylphosphatase/BLUF domain-like"/>
    <property type="match status" value="1"/>
</dbReference>
<dbReference type="PROSITE" id="PS51160">
    <property type="entry name" value="ACYLPHOSPHATASE_3"/>
    <property type="match status" value="1"/>
</dbReference>
<name>A0A8J8FFS0_9BACT</name>
<feature type="active site" evidence="4">
    <location>
        <position position="37"/>
    </location>
</feature>
<dbReference type="AlphaFoldDB" id="A0A8J8FFS0"/>
<keyword evidence="4" id="KW-0378">Hydrolase</keyword>
<dbReference type="InterPro" id="IPR036046">
    <property type="entry name" value="Acylphosphatase-like_dom_sf"/>
</dbReference>
<evidence type="ECO:0000313" key="7">
    <source>
        <dbReference type="EMBL" id="NNV57088.1"/>
    </source>
</evidence>
<comment type="similarity">
    <text evidence="1 5">Belongs to the acylphosphatase family.</text>
</comment>
<dbReference type="EMBL" id="WHPF01000012">
    <property type="protein sequence ID" value="NNV57088.1"/>
    <property type="molecule type" value="Genomic_DNA"/>
</dbReference>
<dbReference type="Proteomes" id="UP000598971">
    <property type="component" value="Unassembled WGS sequence"/>
</dbReference>
<organism evidence="7 8">
    <name type="scientific">Limnovirga soli</name>
    <dbReference type="NCBI Taxonomy" id="2656915"/>
    <lineage>
        <taxon>Bacteria</taxon>
        <taxon>Pseudomonadati</taxon>
        <taxon>Bacteroidota</taxon>
        <taxon>Chitinophagia</taxon>
        <taxon>Chitinophagales</taxon>
        <taxon>Chitinophagaceae</taxon>
        <taxon>Limnovirga</taxon>
    </lineage>
</organism>
<accession>A0A8J8FFS0</accession>
<dbReference type="InterPro" id="IPR001792">
    <property type="entry name" value="Acylphosphatase-like_dom"/>
</dbReference>